<accession>A0A1G2L6R7</accession>
<comment type="caution">
    <text evidence="1">The sequence shown here is derived from an EMBL/GenBank/DDBJ whole genome shotgun (WGS) entry which is preliminary data.</text>
</comment>
<dbReference type="AlphaFoldDB" id="A0A1G2L6R7"/>
<dbReference type="Proteomes" id="UP000177982">
    <property type="component" value="Unassembled WGS sequence"/>
</dbReference>
<evidence type="ECO:0000313" key="2">
    <source>
        <dbReference type="Proteomes" id="UP000177982"/>
    </source>
</evidence>
<dbReference type="EMBL" id="MHQO01000013">
    <property type="protein sequence ID" value="OHA07260.1"/>
    <property type="molecule type" value="Genomic_DNA"/>
</dbReference>
<reference evidence="1 2" key="1">
    <citation type="journal article" date="2016" name="Nat. Commun.">
        <title>Thousands of microbial genomes shed light on interconnected biogeochemical processes in an aquifer system.</title>
        <authorList>
            <person name="Anantharaman K."/>
            <person name="Brown C.T."/>
            <person name="Hug L.A."/>
            <person name="Sharon I."/>
            <person name="Castelle C.J."/>
            <person name="Probst A.J."/>
            <person name="Thomas B.C."/>
            <person name="Singh A."/>
            <person name="Wilkins M.J."/>
            <person name="Karaoz U."/>
            <person name="Brodie E.L."/>
            <person name="Williams K.H."/>
            <person name="Hubbard S.S."/>
            <person name="Banfield J.F."/>
        </authorList>
    </citation>
    <scope>NUCLEOTIDE SEQUENCE [LARGE SCALE GENOMIC DNA]</scope>
</reference>
<name>A0A1G2L6R7_9BACT</name>
<sequence length="95" mass="10614">MRDDAPNFIKDSADKKIASAVRQEINGGKRVVDLPFLLSSGGREHEIRRILSGMEFTLSSPLMPHSEILKWLSEQIDAGHRQLADGAAQKCRSFH</sequence>
<proteinExistence type="predicted"/>
<protein>
    <submittedName>
        <fullName evidence="1">Uncharacterized protein</fullName>
    </submittedName>
</protein>
<evidence type="ECO:0000313" key="1">
    <source>
        <dbReference type="EMBL" id="OHA07260.1"/>
    </source>
</evidence>
<dbReference type="Gene3D" id="3.40.50.1400">
    <property type="match status" value="1"/>
</dbReference>
<organism evidence="1 2">
    <name type="scientific">Candidatus Sungbacteria bacterium RIFCSPLOWO2_01_FULL_47_10</name>
    <dbReference type="NCBI Taxonomy" id="1802276"/>
    <lineage>
        <taxon>Bacteria</taxon>
        <taxon>Candidatus Sungiibacteriota</taxon>
    </lineage>
</organism>
<gene>
    <name evidence="1" type="ORF">A2934_03115</name>
</gene>